<gene>
    <name evidence="4" type="ORF">RE476_09740</name>
</gene>
<dbReference type="Pfam" id="PF17835">
    <property type="entry name" value="NOG1_N"/>
    <property type="match status" value="1"/>
</dbReference>
<dbReference type="EMBL" id="CP133594">
    <property type="protein sequence ID" value="WMW21663.1"/>
    <property type="molecule type" value="Genomic_DNA"/>
</dbReference>
<keyword evidence="2" id="KW-0342">GTP-binding</keyword>
<evidence type="ECO:0000256" key="2">
    <source>
        <dbReference type="ARBA" id="ARBA00023134"/>
    </source>
</evidence>
<evidence type="ECO:0000259" key="3">
    <source>
        <dbReference type="PROSITE" id="PS51710"/>
    </source>
</evidence>
<dbReference type="AlphaFoldDB" id="A0AA51YIL2"/>
<dbReference type="InterPro" id="IPR031167">
    <property type="entry name" value="G_OBG"/>
</dbReference>
<dbReference type="PANTHER" id="PTHR45759">
    <property type="entry name" value="NUCLEOLAR GTP-BINDING PROTEIN 1"/>
    <property type="match status" value="1"/>
</dbReference>
<evidence type="ECO:0000256" key="1">
    <source>
        <dbReference type="ARBA" id="ARBA00022741"/>
    </source>
</evidence>
<dbReference type="GeneID" id="84230423"/>
<evidence type="ECO:0000313" key="4">
    <source>
        <dbReference type="EMBL" id="WMW21663.1"/>
    </source>
</evidence>
<organism evidence="4 5">
    <name type="scientific">Methanolobus mangrovi</name>
    <dbReference type="NCBI Taxonomy" id="3072977"/>
    <lineage>
        <taxon>Archaea</taxon>
        <taxon>Methanobacteriati</taxon>
        <taxon>Methanobacteriota</taxon>
        <taxon>Stenosarchaea group</taxon>
        <taxon>Methanomicrobia</taxon>
        <taxon>Methanosarcinales</taxon>
        <taxon>Methanosarcinaceae</taxon>
        <taxon>Methanolobus</taxon>
    </lineage>
</organism>
<dbReference type="SUPFAM" id="SSF52540">
    <property type="entry name" value="P-loop containing nucleoside triphosphate hydrolases"/>
    <property type="match status" value="1"/>
</dbReference>
<dbReference type="RefSeq" id="WP_309307452.1">
    <property type="nucleotide sequence ID" value="NZ_CP133594.1"/>
</dbReference>
<dbReference type="InterPro" id="IPR010674">
    <property type="entry name" value="NOG1_Rossman_fold_dom"/>
</dbReference>
<dbReference type="PRINTS" id="PR00326">
    <property type="entry name" value="GTP1OBG"/>
</dbReference>
<dbReference type="CDD" id="cd01897">
    <property type="entry name" value="NOG"/>
    <property type="match status" value="1"/>
</dbReference>
<keyword evidence="1" id="KW-0547">Nucleotide-binding</keyword>
<dbReference type="InterPro" id="IPR027417">
    <property type="entry name" value="P-loop_NTPase"/>
</dbReference>
<protein>
    <submittedName>
        <fullName evidence="4">NOG1 family protein</fullName>
    </submittedName>
</protein>
<name>A0AA51YIL2_9EURY</name>
<dbReference type="Proteomes" id="UP001183006">
    <property type="component" value="Chromosome"/>
</dbReference>
<reference evidence="4" key="1">
    <citation type="submission" date="2023-08" db="EMBL/GenBank/DDBJ databases">
        <title>Methanolobus mangrovi sp. nov. and Methanolobus sediminis sp. nov, two novel methylotrophic methanogens isolated from mangrove sediments in China.</title>
        <authorList>
            <person name="Zhou J."/>
        </authorList>
    </citation>
    <scope>NUCLEOTIDE SEQUENCE</scope>
    <source>
        <strain evidence="4">FTZ2</strain>
    </source>
</reference>
<sequence length="338" mass="38209">MIFEKINTVPTADELLDKSFRRATRAMSGKTISGRKTAIEANESMMLTAANILTDNLKNIVRRFPTFENLQPFYYELADVMVGVDDMRKSLSRLDWASAKIHEIAREYVGKIRKSRDPPLVRKQCFGRVSSIIYSIEKDLLFLNEARNKLRKLPSVHDEPTIVVAGYPNIGKSSFVTKVTGATPEIAPYPFTTKGVSIGHFFVGNDRYQVLDTPGLLDRPMSDRNEIELQAITALKNLDAVVLFIIDATETCGYEVEDQKRMLEEVRSEFKLPVLVVANKADLPQFMELDFVDMKMSTATNEGVSEVTSTLIEMVKKEIEEKERIKAEKVEKIGTDDL</sequence>
<feature type="domain" description="OBG-type G" evidence="3">
    <location>
        <begin position="160"/>
        <end position="338"/>
    </location>
</feature>
<dbReference type="Gene3D" id="3.40.50.300">
    <property type="entry name" value="P-loop containing nucleotide triphosphate hydrolases"/>
    <property type="match status" value="1"/>
</dbReference>
<dbReference type="InterPro" id="IPR041623">
    <property type="entry name" value="NOG1_N"/>
</dbReference>
<evidence type="ECO:0000313" key="5">
    <source>
        <dbReference type="Proteomes" id="UP001183006"/>
    </source>
</evidence>
<accession>A0AA51YIL2</accession>
<dbReference type="GO" id="GO:0005525">
    <property type="term" value="F:GTP binding"/>
    <property type="evidence" value="ECO:0007669"/>
    <property type="project" value="UniProtKB-KW"/>
</dbReference>
<dbReference type="Gene3D" id="1.20.120.1190">
    <property type="match status" value="1"/>
</dbReference>
<dbReference type="InterPro" id="IPR006073">
    <property type="entry name" value="GTP-bd"/>
</dbReference>
<proteinExistence type="predicted"/>
<dbReference type="KEGG" id="mmav:RE476_09740"/>
<keyword evidence="5" id="KW-1185">Reference proteome</keyword>
<dbReference type="Pfam" id="PF06858">
    <property type="entry name" value="NOG1"/>
    <property type="match status" value="1"/>
</dbReference>
<dbReference type="PROSITE" id="PS51710">
    <property type="entry name" value="G_OBG"/>
    <property type="match status" value="1"/>
</dbReference>